<keyword evidence="4 6" id="KW-1133">Transmembrane helix</keyword>
<evidence type="ECO:0000256" key="6">
    <source>
        <dbReference type="SAM" id="Phobius"/>
    </source>
</evidence>
<dbReference type="Pfam" id="PF01490">
    <property type="entry name" value="Aa_trans"/>
    <property type="match status" value="1"/>
</dbReference>
<name>A0A8T0GMH4_CERPU</name>
<organism evidence="8 9">
    <name type="scientific">Ceratodon purpureus</name>
    <name type="common">Fire moss</name>
    <name type="synonym">Dicranum purpureum</name>
    <dbReference type="NCBI Taxonomy" id="3225"/>
    <lineage>
        <taxon>Eukaryota</taxon>
        <taxon>Viridiplantae</taxon>
        <taxon>Streptophyta</taxon>
        <taxon>Embryophyta</taxon>
        <taxon>Bryophyta</taxon>
        <taxon>Bryophytina</taxon>
        <taxon>Bryopsida</taxon>
        <taxon>Dicranidae</taxon>
        <taxon>Pseudoditrichales</taxon>
        <taxon>Ditrichaceae</taxon>
        <taxon>Ceratodon</taxon>
    </lineage>
</organism>
<accession>A0A8T0GMH4</accession>
<dbReference type="GO" id="GO:0006865">
    <property type="term" value="P:amino acid transport"/>
    <property type="evidence" value="ECO:0007669"/>
    <property type="project" value="UniProtKB-KW"/>
</dbReference>
<keyword evidence="3" id="KW-0029">Amino-acid transport</keyword>
<keyword evidence="3" id="KW-0813">Transport</keyword>
<comment type="caution">
    <text evidence="8">The sequence shown here is derived from an EMBL/GenBank/DDBJ whole genome shotgun (WGS) entry which is preliminary data.</text>
</comment>
<evidence type="ECO:0000256" key="5">
    <source>
        <dbReference type="ARBA" id="ARBA00023136"/>
    </source>
</evidence>
<evidence type="ECO:0000256" key="4">
    <source>
        <dbReference type="ARBA" id="ARBA00022989"/>
    </source>
</evidence>
<keyword evidence="2 6" id="KW-0812">Transmembrane</keyword>
<comment type="subcellular location">
    <subcellularLocation>
        <location evidence="1">Membrane</location>
    </subcellularLocation>
</comment>
<keyword evidence="9" id="KW-1185">Reference proteome</keyword>
<gene>
    <name evidence="8" type="ORF">KC19_10G103200</name>
</gene>
<feature type="transmembrane region" description="Helical" evidence="6">
    <location>
        <begin position="138"/>
        <end position="162"/>
    </location>
</feature>
<evidence type="ECO:0000313" key="9">
    <source>
        <dbReference type="Proteomes" id="UP000822688"/>
    </source>
</evidence>
<sequence>MVEFFSGVGNILGAYGGHGITIEILETMKRPSAYKSVNLAVFFYALLVTSPSSVAVYWSAADILLKQSNSFAVLPSSGWQTLAIATIIALQVSTTCHDLPCSNIVELFYIVRDSMVQIQSDFCIVGPSELPVDGIVHYVLQTLAFLQVLALCILLVLVLLIVSK</sequence>
<dbReference type="Proteomes" id="UP000822688">
    <property type="component" value="Chromosome 10"/>
</dbReference>
<dbReference type="EMBL" id="CM026431">
    <property type="protein sequence ID" value="KAG0559419.1"/>
    <property type="molecule type" value="Genomic_DNA"/>
</dbReference>
<reference evidence="8" key="1">
    <citation type="submission" date="2020-06" db="EMBL/GenBank/DDBJ databases">
        <title>WGS assembly of Ceratodon purpureus strain R40.</title>
        <authorList>
            <person name="Carey S.B."/>
            <person name="Jenkins J."/>
            <person name="Shu S."/>
            <person name="Lovell J.T."/>
            <person name="Sreedasyam A."/>
            <person name="Maumus F."/>
            <person name="Tiley G.P."/>
            <person name="Fernandez-Pozo N."/>
            <person name="Barry K."/>
            <person name="Chen C."/>
            <person name="Wang M."/>
            <person name="Lipzen A."/>
            <person name="Daum C."/>
            <person name="Saski C.A."/>
            <person name="Payton A.C."/>
            <person name="Mcbreen J.C."/>
            <person name="Conrad R.E."/>
            <person name="Kollar L.M."/>
            <person name="Olsson S."/>
            <person name="Huttunen S."/>
            <person name="Landis J.B."/>
            <person name="Wickett N.J."/>
            <person name="Johnson M.G."/>
            <person name="Rensing S.A."/>
            <person name="Grimwood J."/>
            <person name="Schmutz J."/>
            <person name="Mcdaniel S.F."/>
        </authorList>
    </citation>
    <scope>NUCLEOTIDE SEQUENCE</scope>
    <source>
        <strain evidence="8">R40</strain>
    </source>
</reference>
<evidence type="ECO:0000259" key="7">
    <source>
        <dbReference type="Pfam" id="PF01490"/>
    </source>
</evidence>
<proteinExistence type="predicted"/>
<feature type="transmembrane region" description="Helical" evidence="6">
    <location>
        <begin position="37"/>
        <end position="60"/>
    </location>
</feature>
<dbReference type="AlphaFoldDB" id="A0A8T0GMH4"/>
<evidence type="ECO:0000256" key="2">
    <source>
        <dbReference type="ARBA" id="ARBA00022692"/>
    </source>
</evidence>
<evidence type="ECO:0000313" key="8">
    <source>
        <dbReference type="EMBL" id="KAG0559419.1"/>
    </source>
</evidence>
<feature type="domain" description="Amino acid transporter transmembrane" evidence="7">
    <location>
        <begin position="3"/>
        <end position="104"/>
    </location>
</feature>
<dbReference type="GO" id="GO:0016020">
    <property type="term" value="C:membrane"/>
    <property type="evidence" value="ECO:0007669"/>
    <property type="project" value="UniProtKB-SubCell"/>
</dbReference>
<evidence type="ECO:0000256" key="3">
    <source>
        <dbReference type="ARBA" id="ARBA00022970"/>
    </source>
</evidence>
<protein>
    <recommendedName>
        <fullName evidence="7">Amino acid transporter transmembrane domain-containing protein</fullName>
    </recommendedName>
</protein>
<keyword evidence="5 6" id="KW-0472">Membrane</keyword>
<dbReference type="InterPro" id="IPR013057">
    <property type="entry name" value="AA_transpt_TM"/>
</dbReference>
<evidence type="ECO:0000256" key="1">
    <source>
        <dbReference type="ARBA" id="ARBA00004370"/>
    </source>
</evidence>